<sequence length="497" mass="53446">MVGPVQIQIMGPVRVMRAEREIRVGGARERAVLASLVLDANRVVSVDRLIGAVWGGEPPASARSQVAICVSRLRRALSVVGLDKAIGTASPGYLIRLEENAADWLRFGSLTARAAAKAAAGDRLAAVALLREALGLWRGMPFENLPGMRVEAHRLHEARLDAVETCAELELQLGRHDRIVAELSAVVAEQPLRERARAQLMLAQYRSGRRAEALRTYQDARRVLVEQIGLEPGPELRELHERILRDAPALSPSPVPLSLPVAPASTIPSQLPRQPVPFAGRGQELRALDEALADHPDAPGTMVLCGPGDVGKTALALRWAHQRAERFPHGQLFADLRDPSGRPVPTSAVLDRFLHALGVAPQSVPGDLAEKVALYRSTVARKRLLVVLDDAVDVAQVLPLLPGCSDCRVLVTSRDPLSDLVVRQGARRSVLGPLPPGESRELLALLLGEDWVDRQSRDAVRIAGMAGGNPVLLRRAAAGLNSPAPPVLRVQSPTVSA</sequence>
<keyword evidence="4" id="KW-0804">Transcription</keyword>
<keyword evidence="8" id="KW-1185">Reference proteome</keyword>
<feature type="DNA-binding region" description="OmpR/PhoB-type" evidence="5">
    <location>
        <begin position="1"/>
        <end position="97"/>
    </location>
</feature>
<dbReference type="GO" id="GO:0006355">
    <property type="term" value="P:regulation of DNA-templated transcription"/>
    <property type="evidence" value="ECO:0007669"/>
    <property type="project" value="InterPro"/>
</dbReference>
<protein>
    <submittedName>
        <fullName evidence="7">DNA-binding transcriptional activator of the SARP family</fullName>
    </submittedName>
</protein>
<evidence type="ECO:0000313" key="8">
    <source>
        <dbReference type="Proteomes" id="UP000002791"/>
    </source>
</evidence>
<dbReference type="STRING" id="882082.SaccyDRAFT_3975"/>
<organism evidence="7 8">
    <name type="scientific">Saccharomonospora cyanea NA-134</name>
    <dbReference type="NCBI Taxonomy" id="882082"/>
    <lineage>
        <taxon>Bacteria</taxon>
        <taxon>Bacillati</taxon>
        <taxon>Actinomycetota</taxon>
        <taxon>Actinomycetes</taxon>
        <taxon>Pseudonocardiales</taxon>
        <taxon>Pseudonocardiaceae</taxon>
        <taxon>Saccharomonospora</taxon>
    </lineage>
</organism>
<dbReference type="Pfam" id="PF00486">
    <property type="entry name" value="Trans_reg_C"/>
    <property type="match status" value="1"/>
</dbReference>
<dbReference type="SUPFAM" id="SSF52540">
    <property type="entry name" value="P-loop containing nucleoside triphosphate hydrolases"/>
    <property type="match status" value="1"/>
</dbReference>
<evidence type="ECO:0000259" key="6">
    <source>
        <dbReference type="PROSITE" id="PS51755"/>
    </source>
</evidence>
<evidence type="ECO:0000256" key="4">
    <source>
        <dbReference type="ARBA" id="ARBA00023163"/>
    </source>
</evidence>
<feature type="domain" description="OmpR/PhoB-type" evidence="6">
    <location>
        <begin position="1"/>
        <end position="97"/>
    </location>
</feature>
<dbReference type="SUPFAM" id="SSF48452">
    <property type="entry name" value="TPR-like"/>
    <property type="match status" value="1"/>
</dbReference>
<dbReference type="OrthoDB" id="3697347at2"/>
<dbReference type="Pfam" id="PF03704">
    <property type="entry name" value="BTAD"/>
    <property type="match status" value="1"/>
</dbReference>
<dbReference type="InterPro" id="IPR051677">
    <property type="entry name" value="AfsR-DnrI-RedD_regulator"/>
</dbReference>
<dbReference type="PROSITE" id="PS51755">
    <property type="entry name" value="OMPR_PHOB"/>
    <property type="match status" value="1"/>
</dbReference>
<dbReference type="GO" id="GO:0000160">
    <property type="term" value="P:phosphorelay signal transduction system"/>
    <property type="evidence" value="ECO:0007669"/>
    <property type="project" value="InterPro"/>
</dbReference>
<dbReference type="InterPro" id="IPR036388">
    <property type="entry name" value="WH-like_DNA-bd_sf"/>
</dbReference>
<evidence type="ECO:0000256" key="5">
    <source>
        <dbReference type="PROSITE-ProRule" id="PRU01091"/>
    </source>
</evidence>
<dbReference type="SMART" id="SM00862">
    <property type="entry name" value="Trans_reg_C"/>
    <property type="match status" value="1"/>
</dbReference>
<dbReference type="InterPro" id="IPR005158">
    <property type="entry name" value="BTAD"/>
</dbReference>
<dbReference type="Gene3D" id="1.25.40.10">
    <property type="entry name" value="Tetratricopeptide repeat domain"/>
    <property type="match status" value="1"/>
</dbReference>
<gene>
    <name evidence="7" type="ORF">SaccyDRAFT_3975</name>
</gene>
<dbReference type="PRINTS" id="PR00364">
    <property type="entry name" value="DISEASERSIST"/>
</dbReference>
<dbReference type="SMART" id="SM01043">
    <property type="entry name" value="BTAD"/>
    <property type="match status" value="1"/>
</dbReference>
<proteinExistence type="inferred from homology"/>
<dbReference type="AlphaFoldDB" id="H5XHU0"/>
<evidence type="ECO:0000256" key="3">
    <source>
        <dbReference type="ARBA" id="ARBA00023125"/>
    </source>
</evidence>
<evidence type="ECO:0000256" key="1">
    <source>
        <dbReference type="ARBA" id="ARBA00005820"/>
    </source>
</evidence>
<evidence type="ECO:0000256" key="2">
    <source>
        <dbReference type="ARBA" id="ARBA00023015"/>
    </source>
</evidence>
<dbReference type="EMBL" id="CM001440">
    <property type="protein sequence ID" value="EHR62799.1"/>
    <property type="molecule type" value="Genomic_DNA"/>
</dbReference>
<keyword evidence="3 5" id="KW-0238">DNA-binding</keyword>
<dbReference type="PANTHER" id="PTHR35807:SF1">
    <property type="entry name" value="TRANSCRIPTIONAL REGULATOR REDD"/>
    <property type="match status" value="1"/>
</dbReference>
<dbReference type="eggNOG" id="COG3903">
    <property type="taxonomic scope" value="Bacteria"/>
</dbReference>
<dbReference type="InterPro" id="IPR011990">
    <property type="entry name" value="TPR-like_helical_dom_sf"/>
</dbReference>
<accession>H5XHU0</accession>
<dbReference type="PANTHER" id="PTHR35807">
    <property type="entry name" value="TRANSCRIPTIONAL REGULATOR REDD-RELATED"/>
    <property type="match status" value="1"/>
</dbReference>
<dbReference type="Gene3D" id="3.40.50.300">
    <property type="entry name" value="P-loop containing nucleotide triphosphate hydrolases"/>
    <property type="match status" value="1"/>
</dbReference>
<dbReference type="SUPFAM" id="SSF46894">
    <property type="entry name" value="C-terminal effector domain of the bipartite response regulators"/>
    <property type="match status" value="1"/>
</dbReference>
<comment type="similarity">
    <text evidence="1">Belongs to the AfsR/DnrI/RedD regulatory family.</text>
</comment>
<evidence type="ECO:0000313" key="7">
    <source>
        <dbReference type="EMBL" id="EHR62799.1"/>
    </source>
</evidence>
<name>H5XHU0_9PSEU</name>
<dbReference type="InterPro" id="IPR016032">
    <property type="entry name" value="Sig_transdc_resp-reg_C-effctor"/>
</dbReference>
<dbReference type="InterPro" id="IPR001867">
    <property type="entry name" value="OmpR/PhoB-type_DNA-bd"/>
</dbReference>
<dbReference type="GO" id="GO:0003677">
    <property type="term" value="F:DNA binding"/>
    <property type="evidence" value="ECO:0007669"/>
    <property type="project" value="UniProtKB-UniRule"/>
</dbReference>
<dbReference type="Gene3D" id="1.10.10.10">
    <property type="entry name" value="Winged helix-like DNA-binding domain superfamily/Winged helix DNA-binding domain"/>
    <property type="match status" value="1"/>
</dbReference>
<keyword evidence="2" id="KW-0805">Transcription regulation</keyword>
<dbReference type="HOGENOM" id="CLU_004665_6_1_11"/>
<dbReference type="InterPro" id="IPR027417">
    <property type="entry name" value="P-loop_NTPase"/>
</dbReference>
<dbReference type="Proteomes" id="UP000002791">
    <property type="component" value="Chromosome"/>
</dbReference>
<dbReference type="eggNOG" id="COG3629">
    <property type="taxonomic scope" value="Bacteria"/>
</dbReference>
<reference evidence="7 8" key="1">
    <citation type="submission" date="2011-11" db="EMBL/GenBank/DDBJ databases">
        <title>The Noncontiguous Finished sequence of Saccharomonospora cyanea NA-134.</title>
        <authorList>
            <consortium name="US DOE Joint Genome Institute"/>
            <person name="Lucas S."/>
            <person name="Han J."/>
            <person name="Lapidus A."/>
            <person name="Cheng J.-F."/>
            <person name="Goodwin L."/>
            <person name="Pitluck S."/>
            <person name="Peters L."/>
            <person name="Ovchinnikova G."/>
            <person name="Lu M."/>
            <person name="Detter J.C."/>
            <person name="Han C."/>
            <person name="Tapia R."/>
            <person name="Land M."/>
            <person name="Hauser L."/>
            <person name="Kyrpides N."/>
            <person name="Ivanova N."/>
            <person name="Pagani I."/>
            <person name="Brambilla E.-M."/>
            <person name="Klenk H.-P."/>
            <person name="Woyke T."/>
        </authorList>
    </citation>
    <scope>NUCLEOTIDE SEQUENCE [LARGE SCALE GENOMIC DNA]</scope>
    <source>
        <strain evidence="7 8">NA-134</strain>
    </source>
</reference>
<dbReference type="CDD" id="cd15831">
    <property type="entry name" value="BTAD"/>
    <property type="match status" value="1"/>
</dbReference>